<dbReference type="Proteomes" id="UP000805193">
    <property type="component" value="Unassembled WGS sequence"/>
</dbReference>
<feature type="non-terminal residue" evidence="1">
    <location>
        <position position="1"/>
    </location>
</feature>
<evidence type="ECO:0000313" key="1">
    <source>
        <dbReference type="EMBL" id="KAG0427937.1"/>
    </source>
</evidence>
<protein>
    <submittedName>
        <fullName evidence="1">Uncharacterized protein</fullName>
    </submittedName>
</protein>
<gene>
    <name evidence="1" type="ORF">HPB47_025049</name>
</gene>
<accession>A0AC60Q322</accession>
<comment type="caution">
    <text evidence="1">The sequence shown here is derived from an EMBL/GenBank/DDBJ whole genome shotgun (WGS) entry which is preliminary data.</text>
</comment>
<reference evidence="1 2" key="1">
    <citation type="journal article" date="2020" name="Cell">
        <title>Large-Scale Comparative Analyses of Tick Genomes Elucidate Their Genetic Diversity and Vector Capacities.</title>
        <authorList>
            <consortium name="Tick Genome and Microbiome Consortium (TIGMIC)"/>
            <person name="Jia N."/>
            <person name="Wang J."/>
            <person name="Shi W."/>
            <person name="Du L."/>
            <person name="Sun Y."/>
            <person name="Zhan W."/>
            <person name="Jiang J.F."/>
            <person name="Wang Q."/>
            <person name="Zhang B."/>
            <person name="Ji P."/>
            <person name="Bell-Sakyi L."/>
            <person name="Cui X.M."/>
            <person name="Yuan T.T."/>
            <person name="Jiang B.G."/>
            <person name="Yang W.F."/>
            <person name="Lam T.T."/>
            <person name="Chang Q.C."/>
            <person name="Ding S.J."/>
            <person name="Wang X.J."/>
            <person name="Zhu J.G."/>
            <person name="Ruan X.D."/>
            <person name="Zhao L."/>
            <person name="Wei J.T."/>
            <person name="Ye R.Z."/>
            <person name="Que T.C."/>
            <person name="Du C.H."/>
            <person name="Zhou Y.H."/>
            <person name="Cheng J.X."/>
            <person name="Dai P.F."/>
            <person name="Guo W.B."/>
            <person name="Han X.H."/>
            <person name="Huang E.J."/>
            <person name="Li L.F."/>
            <person name="Wei W."/>
            <person name="Gao Y.C."/>
            <person name="Liu J.Z."/>
            <person name="Shao H.Z."/>
            <person name="Wang X."/>
            <person name="Wang C.C."/>
            <person name="Yang T.C."/>
            <person name="Huo Q.B."/>
            <person name="Li W."/>
            <person name="Chen H.Y."/>
            <person name="Chen S.E."/>
            <person name="Zhou L.G."/>
            <person name="Ni X.B."/>
            <person name="Tian J.H."/>
            <person name="Sheng Y."/>
            <person name="Liu T."/>
            <person name="Pan Y.S."/>
            <person name="Xia L.Y."/>
            <person name="Li J."/>
            <person name="Zhao F."/>
            <person name="Cao W.C."/>
        </authorList>
    </citation>
    <scope>NUCLEOTIDE SEQUENCE [LARGE SCALE GENOMIC DNA]</scope>
    <source>
        <strain evidence="1">Iper-2018</strain>
    </source>
</reference>
<sequence length="404" mass="44605">LVVQAKSGTGKTCVFAVLALEAVDVGTNAVQVLILAPTREIAVQTCDTVRCLGCELPGLHCYAFIGGVPLQQDLQKLASCHIAVATMGRLCQLVRSGQLQLSHVRLLVLDEADQMLGEAFLEDLSDLWGRLPSSKQVVATSATYPPAVARLLEEKYLHQPALVRLGAEDPALLGVSQWYLPVEGAFLAKLSSLESLLRHMPFSQCLVFVNSQARARSLSERLNRSLGGVQLLSGAQGQEERMAALARLKGFRCRLLVSTDLAARGIDAERVNLVVNFDLPWDLETHLHRSGRAGRYGSAGDAVTLVSGAGELEQLQVLCRPIGLLLRPLPATAWSPQSGMHSSTPVQLGRWWVLRTQRIFWRKVIFWKKTVHKEEVVLPMKMVIRIEEIVRENRVFCKKVVLRM</sequence>
<organism evidence="1 2">
    <name type="scientific">Ixodes persulcatus</name>
    <name type="common">Taiga tick</name>
    <dbReference type="NCBI Taxonomy" id="34615"/>
    <lineage>
        <taxon>Eukaryota</taxon>
        <taxon>Metazoa</taxon>
        <taxon>Ecdysozoa</taxon>
        <taxon>Arthropoda</taxon>
        <taxon>Chelicerata</taxon>
        <taxon>Arachnida</taxon>
        <taxon>Acari</taxon>
        <taxon>Parasitiformes</taxon>
        <taxon>Ixodida</taxon>
        <taxon>Ixodoidea</taxon>
        <taxon>Ixodidae</taxon>
        <taxon>Ixodinae</taxon>
        <taxon>Ixodes</taxon>
    </lineage>
</organism>
<proteinExistence type="predicted"/>
<name>A0AC60Q322_IXOPE</name>
<keyword evidence="2" id="KW-1185">Reference proteome</keyword>
<evidence type="ECO:0000313" key="2">
    <source>
        <dbReference type="Proteomes" id="UP000805193"/>
    </source>
</evidence>
<dbReference type="EMBL" id="JABSTQ010009579">
    <property type="protein sequence ID" value="KAG0427937.1"/>
    <property type="molecule type" value="Genomic_DNA"/>
</dbReference>